<name>A0A369KE12_9BACT</name>
<dbReference type="Proteomes" id="UP000253816">
    <property type="component" value="Unassembled WGS sequence"/>
</dbReference>
<comment type="caution">
    <text evidence="1">The sequence shown here is derived from an EMBL/GenBank/DDBJ whole genome shotgun (WGS) entry which is preliminary data.</text>
</comment>
<dbReference type="OrthoDB" id="20811at2"/>
<dbReference type="InterPro" id="IPR011989">
    <property type="entry name" value="ARM-like"/>
</dbReference>
<dbReference type="Gene3D" id="1.25.10.10">
    <property type="entry name" value="Leucine-rich Repeat Variant"/>
    <property type="match status" value="1"/>
</dbReference>
<dbReference type="EMBL" id="QQBG01000005">
    <property type="protein sequence ID" value="RDB31842.1"/>
    <property type="molecule type" value="Genomic_DNA"/>
</dbReference>
<keyword evidence="2" id="KW-1185">Reference proteome</keyword>
<dbReference type="AlphaFoldDB" id="A0A369KE12"/>
<reference evidence="1 2" key="1">
    <citation type="submission" date="2018-07" db="EMBL/GenBank/DDBJ databases">
        <title>Comparative genomics of the Candidatus Parilichlamydiaceae reveals evidence of convergent evolution and genome reduction in the phylum Chlamydiae.</title>
        <authorList>
            <person name="Taylor-Brown A."/>
            <person name="Polkinghorne A."/>
        </authorList>
    </citation>
    <scope>NUCLEOTIDE SEQUENCE [LARGE SCALE GENOMIC DNA]</scope>
    <source>
        <strain evidence="1 2">Hat2</strain>
    </source>
</reference>
<protein>
    <submittedName>
        <fullName evidence="1">Uncharacterized protein</fullName>
    </submittedName>
</protein>
<accession>A0A369KE12</accession>
<evidence type="ECO:0000313" key="2">
    <source>
        <dbReference type="Proteomes" id="UP000253816"/>
    </source>
</evidence>
<evidence type="ECO:0000313" key="1">
    <source>
        <dbReference type="EMBL" id="RDB31842.1"/>
    </source>
</evidence>
<organism evidence="1 2">
    <name type="scientific">Candidatus Similichlamydia laticola</name>
    <dbReference type="NCBI Taxonomy" id="2170265"/>
    <lineage>
        <taxon>Bacteria</taxon>
        <taxon>Pseudomonadati</taxon>
        <taxon>Chlamydiota</taxon>
        <taxon>Chlamydiia</taxon>
        <taxon>Parachlamydiales</taxon>
        <taxon>Candidatus Parilichlamydiaceae</taxon>
        <taxon>Candidatus Similichlamydia</taxon>
    </lineage>
</organism>
<dbReference type="RefSeq" id="WP_114544043.1">
    <property type="nucleotide sequence ID" value="NZ_QQBG01000005.1"/>
</dbReference>
<sequence length="299" mass="33679">MQKSRQNLPSFLAIDECDGIILMHRDSHFGGSFPEMVRYYEQEGKGVQPEICLDQITRLKEVEKEFGGDLSELFLSPSQKRDVKQAQKTYSLLRSVYEENLADPVPALIADLLLSEEMEPEREIQAIVRSGENAVHALIALFESELFHSSLFPGYGFGPELAARCLGGIGDPRAIVPLFNGIGKNDFFTEDAIVEALKGIGKECEQFLVRLLQSKPFTEENEHAALALVHFRDRFEVARIAIEMLLSGEWNEHLSFCNYLIMIAGGLVGTHLEYRLDQLAEMESLPPLLRQDLKSIHGR</sequence>
<proteinExistence type="predicted"/>
<gene>
    <name evidence="1" type="ORF">HAT2_00048</name>
</gene>